<name>A0A949JAX9_9ACTN</name>
<feature type="region of interest" description="Disordered" evidence="1">
    <location>
        <begin position="20"/>
        <end position="53"/>
    </location>
</feature>
<evidence type="ECO:0000313" key="3">
    <source>
        <dbReference type="Proteomes" id="UP000694501"/>
    </source>
</evidence>
<dbReference type="Proteomes" id="UP000694501">
    <property type="component" value="Unassembled WGS sequence"/>
</dbReference>
<evidence type="ECO:0000256" key="1">
    <source>
        <dbReference type="SAM" id="MobiDB-lite"/>
    </source>
</evidence>
<keyword evidence="3" id="KW-1185">Reference proteome</keyword>
<reference evidence="2" key="1">
    <citation type="submission" date="2021-06" db="EMBL/GenBank/DDBJ databases">
        <title>Sequencing of actinobacteria type strains.</title>
        <authorList>
            <person name="Nguyen G.-S."/>
            <person name="Wentzel A."/>
        </authorList>
    </citation>
    <scope>NUCLEOTIDE SEQUENCE</scope>
    <source>
        <strain evidence="2">P38-E01</strain>
    </source>
</reference>
<comment type="caution">
    <text evidence="2">The sequence shown here is derived from an EMBL/GenBank/DDBJ whole genome shotgun (WGS) entry which is preliminary data.</text>
</comment>
<evidence type="ECO:0008006" key="4">
    <source>
        <dbReference type="Google" id="ProtNLM"/>
    </source>
</evidence>
<gene>
    <name evidence="2" type="ORF">JGS22_001755</name>
</gene>
<sequence length="53" mass="5592">MPHGPVLLFPASGWASFVSHSRASRSRPAQTSAPVDKCIDGGRRRPPAVHTAA</sequence>
<dbReference type="AlphaFoldDB" id="A0A949JAX9"/>
<evidence type="ECO:0000313" key="2">
    <source>
        <dbReference type="EMBL" id="MBU7596396.1"/>
    </source>
</evidence>
<protein>
    <recommendedName>
        <fullName evidence="4">DUF397 domain-containing protein</fullName>
    </recommendedName>
</protein>
<dbReference type="EMBL" id="JAELVF020000001">
    <property type="protein sequence ID" value="MBU7596396.1"/>
    <property type="molecule type" value="Genomic_DNA"/>
</dbReference>
<accession>A0A949JAX9</accession>
<proteinExistence type="predicted"/>
<organism evidence="2 3">
    <name type="scientific">Streptomyces tardus</name>
    <dbReference type="NCBI Taxonomy" id="2780544"/>
    <lineage>
        <taxon>Bacteria</taxon>
        <taxon>Bacillati</taxon>
        <taxon>Actinomycetota</taxon>
        <taxon>Actinomycetes</taxon>
        <taxon>Kitasatosporales</taxon>
        <taxon>Streptomycetaceae</taxon>
        <taxon>Streptomyces</taxon>
    </lineage>
</organism>